<keyword evidence="2" id="KW-1185">Reference proteome</keyword>
<dbReference type="EMBL" id="JANHOG010001779">
    <property type="protein sequence ID" value="KAJ3531736.1"/>
    <property type="molecule type" value="Genomic_DNA"/>
</dbReference>
<accession>A0ACC1S467</accession>
<sequence>MSSQDVAHPFTWSDADVVLRSSDSMDFRVHKLILSLASPVFATMFSIPQPITSRADTDLVGHELPSVDMSEDAETLEAVLRECYPSLGSKTYKNLASVKKVLAVAEKYEITGLMDKMEPILLQSRFLDVEPLRVYAIAHRYRLLNAIKAAAKSSLLQPSVEDRCPREFDDMSATAYHQLLVYRQRCTRVLDDLLKNWGDIWAREWRGGAPAAAWQLCQGESCRRFNPLSMPRLQQYGAASPWFLDHLERAKEAFRARVDGSTLQSLSLIQPTLDALRALSCSCCTSGPSNLVLFTQRLTAVVDKKLEGCMPNNSEQNLLDTQDSLAGLDIFDATPVVPPVESNPWQDAQDYALQAPLSPKTTPIDVQDLTSLDPVAVKGLAAEEDQEPHEATDTSQEILQEFDPLASHEERAAKEARESSESHSQPAFPPSEETQSVTEEQPQLEPPHDHAVDDATEQPPPAAPSSLSSFPSLAALARTFALPLTSRPRPRSLDTAAAVPSPATISSFASQQEMSRSAPSSAPESGRSTPTRGGKSSDTETPSFDFQKFLDQMKTRSAEPVAKYLRSFLSNFAKRTFTVNDQVKLINDFLNFISARMRETDIWRNATDAEFENAMEGMEKLVMNRLYDFTFTPQVARMVPPRPVTADDLERDRVLSQRIVLFKWIEPKHLDIPEENGSEGFMMFAQQGLIRHLRREEGADNFIPVLIYVVLKANPDHLLSNVEFINRFRNPNKLQSEAGYYLSSLMGAVSFIETMDHTSLSNITQEEFERRRSDTILAEYGRSNSRARYTHNGVTYIIVNTTTIITYWGRICPTTCTASAHTEPQRGCSTSTAEDWRHYL</sequence>
<dbReference type="Proteomes" id="UP001148662">
    <property type="component" value="Unassembled WGS sequence"/>
</dbReference>
<organism evidence="1 2">
    <name type="scientific">Phlebia brevispora</name>
    <dbReference type="NCBI Taxonomy" id="194682"/>
    <lineage>
        <taxon>Eukaryota</taxon>
        <taxon>Fungi</taxon>
        <taxon>Dikarya</taxon>
        <taxon>Basidiomycota</taxon>
        <taxon>Agaricomycotina</taxon>
        <taxon>Agaricomycetes</taxon>
        <taxon>Polyporales</taxon>
        <taxon>Meruliaceae</taxon>
        <taxon>Phlebia</taxon>
    </lineage>
</organism>
<comment type="caution">
    <text evidence="1">The sequence shown here is derived from an EMBL/GenBank/DDBJ whole genome shotgun (WGS) entry which is preliminary data.</text>
</comment>
<reference evidence="1" key="1">
    <citation type="submission" date="2022-07" db="EMBL/GenBank/DDBJ databases">
        <title>Genome Sequence of Phlebia brevispora.</title>
        <authorList>
            <person name="Buettner E."/>
        </authorList>
    </citation>
    <scope>NUCLEOTIDE SEQUENCE</scope>
    <source>
        <strain evidence="1">MPL23</strain>
    </source>
</reference>
<name>A0ACC1S467_9APHY</name>
<protein>
    <submittedName>
        <fullName evidence="1">Uncharacterized protein</fullName>
    </submittedName>
</protein>
<proteinExistence type="predicted"/>
<evidence type="ECO:0000313" key="1">
    <source>
        <dbReference type="EMBL" id="KAJ3531736.1"/>
    </source>
</evidence>
<gene>
    <name evidence="1" type="ORF">NM688_g7533</name>
</gene>
<evidence type="ECO:0000313" key="2">
    <source>
        <dbReference type="Proteomes" id="UP001148662"/>
    </source>
</evidence>